<gene>
    <name evidence="1" type="ORF">JAAARDRAFT_36691</name>
</gene>
<accession>A0A067PM98</accession>
<evidence type="ECO:0000313" key="2">
    <source>
        <dbReference type="Proteomes" id="UP000027265"/>
    </source>
</evidence>
<proteinExistence type="predicted"/>
<evidence type="ECO:0000313" key="1">
    <source>
        <dbReference type="EMBL" id="KDQ55919.1"/>
    </source>
</evidence>
<protein>
    <recommendedName>
        <fullName evidence="3">F-box domain-containing protein</fullName>
    </recommendedName>
</protein>
<dbReference type="HOGENOM" id="CLU_806677_0_0_1"/>
<organism evidence="1 2">
    <name type="scientific">Jaapia argillacea MUCL 33604</name>
    <dbReference type="NCBI Taxonomy" id="933084"/>
    <lineage>
        <taxon>Eukaryota</taxon>
        <taxon>Fungi</taxon>
        <taxon>Dikarya</taxon>
        <taxon>Basidiomycota</taxon>
        <taxon>Agaricomycotina</taxon>
        <taxon>Agaricomycetes</taxon>
        <taxon>Agaricomycetidae</taxon>
        <taxon>Jaapiales</taxon>
        <taxon>Jaapiaceae</taxon>
        <taxon>Jaapia</taxon>
    </lineage>
</organism>
<keyword evidence="2" id="KW-1185">Reference proteome</keyword>
<sequence>MLLEDTVTSTTSESEVRVELPVEIVFHILELGAHISHKFRLSASLVCKEARRRALPHIFKTLFIREADRVISNHHFLPYPSLVQNIWFDPPTQDENTPSDPKPPLPPSSGRFGVTHLAVCNTASLAAIDCDPALHEGWALTNLDLCHSLTFFKFGPYPNFASNSACRFLADNITHLQVFLSPGDRAGHTIMAELLNHCNALTHLAITAPELVGTNRTPVRDLADYGFMLTFVKRMNLTRSAGNKVELLVLMVDWQQWARDDGHYASAPWTEFMQLVCIAKAYTDGPTTMSIIPWNMPVEGQAETMDATSAVRDFWKEQVSGGETVWDRARRAPEGPPALGVHLV</sequence>
<dbReference type="EMBL" id="KL197723">
    <property type="protein sequence ID" value="KDQ55919.1"/>
    <property type="molecule type" value="Genomic_DNA"/>
</dbReference>
<dbReference type="AlphaFoldDB" id="A0A067PM98"/>
<dbReference type="Proteomes" id="UP000027265">
    <property type="component" value="Unassembled WGS sequence"/>
</dbReference>
<name>A0A067PM98_9AGAM</name>
<evidence type="ECO:0008006" key="3">
    <source>
        <dbReference type="Google" id="ProtNLM"/>
    </source>
</evidence>
<dbReference type="CDD" id="cd09917">
    <property type="entry name" value="F-box_SF"/>
    <property type="match status" value="1"/>
</dbReference>
<dbReference type="InParanoid" id="A0A067PM98"/>
<reference evidence="2" key="1">
    <citation type="journal article" date="2014" name="Proc. Natl. Acad. Sci. U.S.A.">
        <title>Extensive sampling of basidiomycete genomes demonstrates inadequacy of the white-rot/brown-rot paradigm for wood decay fungi.</title>
        <authorList>
            <person name="Riley R."/>
            <person name="Salamov A.A."/>
            <person name="Brown D.W."/>
            <person name="Nagy L.G."/>
            <person name="Floudas D."/>
            <person name="Held B.W."/>
            <person name="Levasseur A."/>
            <person name="Lombard V."/>
            <person name="Morin E."/>
            <person name="Otillar R."/>
            <person name="Lindquist E.A."/>
            <person name="Sun H."/>
            <person name="LaButti K.M."/>
            <person name="Schmutz J."/>
            <person name="Jabbour D."/>
            <person name="Luo H."/>
            <person name="Baker S.E."/>
            <person name="Pisabarro A.G."/>
            <person name="Walton J.D."/>
            <person name="Blanchette R.A."/>
            <person name="Henrissat B."/>
            <person name="Martin F."/>
            <person name="Cullen D."/>
            <person name="Hibbett D.S."/>
            <person name="Grigoriev I.V."/>
        </authorList>
    </citation>
    <scope>NUCLEOTIDE SEQUENCE [LARGE SCALE GENOMIC DNA]</scope>
    <source>
        <strain evidence="2">MUCL 33604</strain>
    </source>
</reference>